<evidence type="ECO:0000256" key="2">
    <source>
        <dbReference type="ARBA" id="ARBA00007776"/>
    </source>
</evidence>
<evidence type="ECO:0000256" key="4">
    <source>
        <dbReference type="ARBA" id="ARBA00022692"/>
    </source>
</evidence>
<dbReference type="STRING" id="1397694.GCA_000702585_02585"/>
<dbReference type="GO" id="GO:0008360">
    <property type="term" value="P:regulation of cell shape"/>
    <property type="evidence" value="ECO:0007669"/>
    <property type="project" value="UniProtKB-KW"/>
</dbReference>
<evidence type="ECO:0000256" key="3">
    <source>
        <dbReference type="ARBA" id="ARBA00022475"/>
    </source>
</evidence>
<dbReference type="GO" id="GO:0005886">
    <property type="term" value="C:plasma membrane"/>
    <property type="evidence" value="ECO:0007669"/>
    <property type="project" value="UniProtKB-SubCell"/>
</dbReference>
<sequence length="167" mass="18953">MSNMRVFIALFLLFLIEGTWAAIYSWHYMTPFLSLTLIGLMYISLYGRWESALGFGLVFGLLYDIVYTDLLGIYLFTFSLIPLLVSFVLKYIGENFFSVVITFTFMMLVFSFTIYSVMAAIGGTTMTIQTLLVEQIPGTLFVNAIAIAVLYYPMTRYVAPRPVAKRG</sequence>
<keyword evidence="4 8" id="KW-0812">Transmembrane</keyword>
<reference evidence="9 10" key="1">
    <citation type="submission" date="2018-06" db="EMBL/GenBank/DDBJ databases">
        <authorList>
            <consortium name="Pathogen Informatics"/>
            <person name="Doyle S."/>
        </authorList>
    </citation>
    <scope>NUCLEOTIDE SEQUENCE [LARGE SCALE GENOMIC DNA]</scope>
    <source>
        <strain evidence="9 10">NCTC13163</strain>
    </source>
</reference>
<keyword evidence="6 8" id="KW-1133">Transmembrane helix</keyword>
<dbReference type="Pfam" id="PF04093">
    <property type="entry name" value="MreD"/>
    <property type="match status" value="1"/>
</dbReference>
<evidence type="ECO:0000256" key="6">
    <source>
        <dbReference type="ARBA" id="ARBA00022989"/>
    </source>
</evidence>
<protein>
    <submittedName>
        <fullName evidence="9">Rod shape-determining protein MreD</fullName>
    </submittedName>
</protein>
<keyword evidence="7 8" id="KW-0472">Membrane</keyword>
<dbReference type="EMBL" id="UGGP01000001">
    <property type="protein sequence ID" value="STO08719.1"/>
    <property type="molecule type" value="Genomic_DNA"/>
</dbReference>
<feature type="transmembrane region" description="Helical" evidence="8">
    <location>
        <begin position="61"/>
        <end position="84"/>
    </location>
</feature>
<evidence type="ECO:0000256" key="5">
    <source>
        <dbReference type="ARBA" id="ARBA00022960"/>
    </source>
</evidence>
<evidence type="ECO:0000256" key="1">
    <source>
        <dbReference type="ARBA" id="ARBA00004651"/>
    </source>
</evidence>
<keyword evidence="5" id="KW-0133">Cell shape</keyword>
<gene>
    <name evidence="9" type="ORF">NCTC13163_02096</name>
</gene>
<keyword evidence="3" id="KW-1003">Cell membrane</keyword>
<evidence type="ECO:0000256" key="7">
    <source>
        <dbReference type="ARBA" id="ARBA00023136"/>
    </source>
</evidence>
<comment type="subcellular location">
    <subcellularLocation>
        <location evidence="1">Cell membrane</location>
        <topology evidence="1">Multi-pass membrane protein</topology>
    </subcellularLocation>
</comment>
<feature type="transmembrane region" description="Helical" evidence="8">
    <location>
        <begin position="131"/>
        <end position="152"/>
    </location>
</feature>
<comment type="similarity">
    <text evidence="2">Belongs to the MreD family.</text>
</comment>
<name>A0A377FV92_9BACL</name>
<dbReference type="NCBIfam" id="TIGR03426">
    <property type="entry name" value="shape_MreD"/>
    <property type="match status" value="1"/>
</dbReference>
<accession>A0A377FV92</accession>
<dbReference type="InterPro" id="IPR007227">
    <property type="entry name" value="Cell_shape_determining_MreD"/>
</dbReference>
<feature type="transmembrane region" description="Helical" evidence="8">
    <location>
        <begin position="96"/>
        <end position="119"/>
    </location>
</feature>
<evidence type="ECO:0000313" key="9">
    <source>
        <dbReference type="EMBL" id="STO08719.1"/>
    </source>
</evidence>
<evidence type="ECO:0000256" key="8">
    <source>
        <dbReference type="SAM" id="Phobius"/>
    </source>
</evidence>
<evidence type="ECO:0000313" key="10">
    <source>
        <dbReference type="Proteomes" id="UP000254060"/>
    </source>
</evidence>
<proteinExistence type="inferred from homology"/>
<organism evidence="9 10">
    <name type="scientific">Exiguobacterium aurantiacum</name>
    <dbReference type="NCBI Taxonomy" id="33987"/>
    <lineage>
        <taxon>Bacteria</taxon>
        <taxon>Bacillati</taxon>
        <taxon>Bacillota</taxon>
        <taxon>Bacilli</taxon>
        <taxon>Bacillales</taxon>
        <taxon>Bacillales Family XII. Incertae Sedis</taxon>
        <taxon>Exiguobacterium</taxon>
    </lineage>
</organism>
<dbReference type="Proteomes" id="UP000254060">
    <property type="component" value="Unassembled WGS sequence"/>
</dbReference>
<dbReference type="AlphaFoldDB" id="A0A377FV92"/>